<evidence type="ECO:0000313" key="3">
    <source>
        <dbReference type="Proteomes" id="UP000610527"/>
    </source>
</evidence>
<dbReference type="Proteomes" id="UP000610527">
    <property type="component" value="Unassembled WGS sequence"/>
</dbReference>
<feature type="region of interest" description="Disordered" evidence="1">
    <location>
        <begin position="86"/>
        <end position="109"/>
    </location>
</feature>
<protein>
    <submittedName>
        <fullName evidence="2">Uncharacterized protein</fullName>
    </submittedName>
</protein>
<keyword evidence="3" id="KW-1185">Reference proteome</keyword>
<evidence type="ECO:0000313" key="2">
    <source>
        <dbReference type="EMBL" id="NUI83600.1"/>
    </source>
</evidence>
<dbReference type="EMBL" id="JABVEG010000019">
    <property type="protein sequence ID" value="NUI83600.1"/>
    <property type="molecule type" value="Genomic_DNA"/>
</dbReference>
<feature type="compositionally biased region" description="Basic and acidic residues" evidence="1">
    <location>
        <begin position="96"/>
        <end position="109"/>
    </location>
</feature>
<evidence type="ECO:0000256" key="1">
    <source>
        <dbReference type="SAM" id="MobiDB-lite"/>
    </source>
</evidence>
<gene>
    <name evidence="2" type="ORF">HUN84_12945</name>
</gene>
<accession>A0ABX2LQP7</accession>
<reference evidence="2 3" key="1">
    <citation type="submission" date="2020-06" db="EMBL/GenBank/DDBJ databases">
        <title>Staphylococcus borealis sp. nov. -A novel member of the Staphylococcaceae family isolated from skin and blood in humans.</title>
        <authorList>
            <person name="Pain M."/>
            <person name="Wolden R."/>
            <person name="Jaen-Luchoro D."/>
            <person name="Salva-Serra F."/>
            <person name="Iglesias B.P."/>
            <person name="Karlsson R."/>
            <person name="Klingenberg C."/>
            <person name="Cavanagh J.P."/>
        </authorList>
    </citation>
    <scope>NUCLEOTIDE SEQUENCE [LARGE SCALE GENOMIC DNA]</scope>
    <source>
        <strain evidence="2 3">58-22</strain>
    </source>
</reference>
<dbReference type="GeneID" id="74187517"/>
<comment type="caution">
    <text evidence="2">The sequence shown here is derived from an EMBL/GenBank/DDBJ whole genome shotgun (WGS) entry which is preliminary data.</text>
</comment>
<organism evidence="2 3">
    <name type="scientific">Staphylococcus borealis</name>
    <dbReference type="NCBI Taxonomy" id="2742203"/>
    <lineage>
        <taxon>Bacteria</taxon>
        <taxon>Bacillati</taxon>
        <taxon>Bacillota</taxon>
        <taxon>Bacilli</taxon>
        <taxon>Bacillales</taxon>
        <taxon>Staphylococcaceae</taxon>
        <taxon>Staphylococcus</taxon>
    </lineage>
</organism>
<name>A0ABX2LQP7_9STAP</name>
<dbReference type="RefSeq" id="WP_154392009.1">
    <property type="nucleotide sequence ID" value="NZ_CUEE01000002.1"/>
</dbReference>
<sequence>MELNKMVNEFEVLRFLLQLHNTEITDFNQKTISFDIEQEIIKYPLADSWNDYLLLNDEEVNSKLKSLIMLHRRNLQPVIDEKYQEELERTQPSFDKSFDPDPEKRYSQN</sequence>
<proteinExistence type="predicted"/>